<evidence type="ECO:0000256" key="3">
    <source>
        <dbReference type="HAMAP-Rule" id="MF_00023"/>
    </source>
</evidence>
<dbReference type="InterPro" id="IPR023620">
    <property type="entry name" value="SmpB"/>
</dbReference>
<dbReference type="GO" id="GO:0003723">
    <property type="term" value="F:RNA binding"/>
    <property type="evidence" value="ECO:0007669"/>
    <property type="project" value="UniProtKB-UniRule"/>
</dbReference>
<dbReference type="GO" id="GO:0005829">
    <property type="term" value="C:cytosol"/>
    <property type="evidence" value="ECO:0007669"/>
    <property type="project" value="TreeGrafter"/>
</dbReference>
<dbReference type="PROSITE" id="PS01317">
    <property type="entry name" value="SSRP"/>
    <property type="match status" value="1"/>
</dbReference>
<accession>A0A1F6X252</accession>
<keyword evidence="1 3" id="KW-0963">Cytoplasm</keyword>
<dbReference type="Proteomes" id="UP000185809">
    <property type="component" value="Unassembled WGS sequence"/>
</dbReference>
<comment type="similarity">
    <text evidence="3">Belongs to the SmpB family.</text>
</comment>
<dbReference type="PANTHER" id="PTHR30308">
    <property type="entry name" value="TMRNA-BINDING COMPONENT OF TRANS-TRANSLATION TAGGING COMPLEX"/>
    <property type="match status" value="1"/>
</dbReference>
<dbReference type="HAMAP" id="MF_00023">
    <property type="entry name" value="SmpB"/>
    <property type="match status" value="1"/>
</dbReference>
<dbReference type="InterPro" id="IPR020081">
    <property type="entry name" value="SsrA-bd_prot_CS"/>
</dbReference>
<name>A0A1F6X252_9BACT</name>
<sequence>MGRLIENKKAKFNYEILEEYESGIELLGLEVKSIKRKQGSLDGAHVIIRGAEAYLVGAHIPPYQPNNTSKDYDSYRNRKLLMTKKEIHEIMGKEKMKGFTVVPISMYLKARNIKVQVAIVRGKKERDKRETIKRRESDRQIDRLLKIQ</sequence>
<dbReference type="Pfam" id="PF01668">
    <property type="entry name" value="SmpB"/>
    <property type="match status" value="1"/>
</dbReference>
<dbReference type="PANTHER" id="PTHR30308:SF2">
    <property type="entry name" value="SSRA-BINDING PROTEIN"/>
    <property type="match status" value="1"/>
</dbReference>
<proteinExistence type="inferred from homology"/>
<dbReference type="AlphaFoldDB" id="A0A1F6X252"/>
<dbReference type="SUPFAM" id="SSF74982">
    <property type="entry name" value="Small protein B (SmpB)"/>
    <property type="match status" value="1"/>
</dbReference>
<evidence type="ECO:0000313" key="5">
    <source>
        <dbReference type="Proteomes" id="UP000185809"/>
    </source>
</evidence>
<dbReference type="EMBL" id="MFUP01000005">
    <property type="protein sequence ID" value="OGI88173.1"/>
    <property type="molecule type" value="Genomic_DNA"/>
</dbReference>
<organism evidence="4 5">
    <name type="scientific">Candidatus Nomurabacteria bacterium RIFCSPLOWO2_01_FULL_33_24</name>
    <dbReference type="NCBI Taxonomy" id="1801765"/>
    <lineage>
        <taxon>Bacteria</taxon>
        <taxon>Candidatus Nomuraibacteriota</taxon>
    </lineage>
</organism>
<comment type="subcellular location">
    <subcellularLocation>
        <location evidence="3">Cytoplasm</location>
    </subcellularLocation>
    <text evidence="3">The tmRNA-SmpB complex associates with stalled 70S ribosomes.</text>
</comment>
<evidence type="ECO:0000313" key="4">
    <source>
        <dbReference type="EMBL" id="OGI88173.1"/>
    </source>
</evidence>
<dbReference type="NCBIfam" id="NF003843">
    <property type="entry name" value="PRK05422.1"/>
    <property type="match status" value="1"/>
</dbReference>
<keyword evidence="2 3" id="KW-0694">RNA-binding</keyword>
<dbReference type="Gene3D" id="2.40.280.10">
    <property type="match status" value="1"/>
</dbReference>
<gene>
    <name evidence="3" type="primary">smpB</name>
    <name evidence="4" type="ORF">A2995_00350</name>
</gene>
<dbReference type="GO" id="GO:0070930">
    <property type="term" value="P:trans-translation-dependent protein tagging"/>
    <property type="evidence" value="ECO:0007669"/>
    <property type="project" value="TreeGrafter"/>
</dbReference>
<evidence type="ECO:0000256" key="1">
    <source>
        <dbReference type="ARBA" id="ARBA00022490"/>
    </source>
</evidence>
<dbReference type="CDD" id="cd09294">
    <property type="entry name" value="SmpB"/>
    <property type="match status" value="1"/>
</dbReference>
<comment type="function">
    <text evidence="3">Required for rescue of stalled ribosomes mediated by trans-translation. Binds to transfer-messenger RNA (tmRNA), required for stable association of tmRNA with ribosomes. tmRNA and SmpB together mimic tRNA shape, replacing the anticodon stem-loop with SmpB. tmRNA is encoded by the ssrA gene; the 2 termini fold to resemble tRNA(Ala) and it encodes a 'tag peptide', a short internal open reading frame. During trans-translation Ala-aminoacylated tmRNA acts like a tRNA, entering the A-site of stalled ribosomes, displacing the stalled mRNA. The ribosome then switches to translate the ORF on the tmRNA; the nascent peptide is terminated with the 'tag peptide' encoded by the tmRNA and targeted for degradation. The ribosome is freed to recommence translation, which seems to be the essential function of trans-translation.</text>
</comment>
<protein>
    <recommendedName>
        <fullName evidence="3">SsrA-binding protein</fullName>
    </recommendedName>
    <alternativeName>
        <fullName evidence="3">Small protein B</fullName>
    </alternativeName>
</protein>
<dbReference type="NCBIfam" id="TIGR00086">
    <property type="entry name" value="smpB"/>
    <property type="match status" value="1"/>
</dbReference>
<dbReference type="GO" id="GO:0070929">
    <property type="term" value="P:trans-translation"/>
    <property type="evidence" value="ECO:0007669"/>
    <property type="project" value="UniProtKB-UniRule"/>
</dbReference>
<reference evidence="4 5" key="1">
    <citation type="journal article" date="2016" name="Nat. Commun.">
        <title>Thousands of microbial genomes shed light on interconnected biogeochemical processes in an aquifer system.</title>
        <authorList>
            <person name="Anantharaman K."/>
            <person name="Brown C.T."/>
            <person name="Hug L.A."/>
            <person name="Sharon I."/>
            <person name="Castelle C.J."/>
            <person name="Probst A.J."/>
            <person name="Thomas B.C."/>
            <person name="Singh A."/>
            <person name="Wilkins M.J."/>
            <person name="Karaoz U."/>
            <person name="Brodie E.L."/>
            <person name="Williams K.H."/>
            <person name="Hubbard S.S."/>
            <person name="Banfield J.F."/>
        </authorList>
    </citation>
    <scope>NUCLEOTIDE SEQUENCE [LARGE SCALE GENOMIC DNA]</scope>
</reference>
<dbReference type="InterPro" id="IPR000037">
    <property type="entry name" value="SsrA-bd_prot"/>
</dbReference>
<comment type="caution">
    <text evidence="4">The sequence shown here is derived from an EMBL/GenBank/DDBJ whole genome shotgun (WGS) entry which is preliminary data.</text>
</comment>
<evidence type="ECO:0000256" key="2">
    <source>
        <dbReference type="ARBA" id="ARBA00022884"/>
    </source>
</evidence>